<accession>X1EDG8</accession>
<dbReference type="Gene3D" id="3.40.50.2300">
    <property type="match status" value="1"/>
</dbReference>
<protein>
    <recommendedName>
        <fullName evidence="2">Response regulatory domain-containing protein</fullName>
    </recommendedName>
</protein>
<dbReference type="InterPro" id="IPR050595">
    <property type="entry name" value="Bact_response_regulator"/>
</dbReference>
<comment type="caution">
    <text evidence="3">The sequence shown here is derived from an EMBL/GenBank/DDBJ whole genome shotgun (WGS) entry which is preliminary data.</text>
</comment>
<dbReference type="PANTHER" id="PTHR44591">
    <property type="entry name" value="STRESS RESPONSE REGULATOR PROTEIN 1"/>
    <property type="match status" value="1"/>
</dbReference>
<dbReference type="SMART" id="SM00448">
    <property type="entry name" value="REC"/>
    <property type="match status" value="1"/>
</dbReference>
<dbReference type="InterPro" id="IPR011006">
    <property type="entry name" value="CheY-like_superfamily"/>
</dbReference>
<dbReference type="SUPFAM" id="SSF52172">
    <property type="entry name" value="CheY-like"/>
    <property type="match status" value="1"/>
</dbReference>
<sequence length="121" mass="13487">MVSIFIVEDDLSLQKLYEMMISTFGFKVVGKANNGKEAIEMYNALNNKPNVILMDHRMPVQNGLDTALILLKLKKPPKIIFTSADISIRSRALAIGGLTFLEKPFTVRALHNEIIKALAKS</sequence>
<dbReference type="Pfam" id="PF00072">
    <property type="entry name" value="Response_reg"/>
    <property type="match status" value="1"/>
</dbReference>
<dbReference type="EMBL" id="BART01030719">
    <property type="protein sequence ID" value="GAH18385.1"/>
    <property type="molecule type" value="Genomic_DNA"/>
</dbReference>
<evidence type="ECO:0000313" key="3">
    <source>
        <dbReference type="EMBL" id="GAH18385.1"/>
    </source>
</evidence>
<reference evidence="3" key="1">
    <citation type="journal article" date="2014" name="Front. Microbiol.">
        <title>High frequency of phylogenetically diverse reductive dehalogenase-homologous genes in deep subseafloor sedimentary metagenomes.</title>
        <authorList>
            <person name="Kawai M."/>
            <person name="Futagami T."/>
            <person name="Toyoda A."/>
            <person name="Takaki Y."/>
            <person name="Nishi S."/>
            <person name="Hori S."/>
            <person name="Arai W."/>
            <person name="Tsubouchi T."/>
            <person name="Morono Y."/>
            <person name="Uchiyama I."/>
            <person name="Ito T."/>
            <person name="Fujiyama A."/>
            <person name="Inagaki F."/>
            <person name="Takami H."/>
        </authorList>
    </citation>
    <scope>NUCLEOTIDE SEQUENCE</scope>
    <source>
        <strain evidence="3">Expedition CK06-06</strain>
    </source>
</reference>
<proteinExistence type="predicted"/>
<dbReference type="GO" id="GO:0000160">
    <property type="term" value="P:phosphorelay signal transduction system"/>
    <property type="evidence" value="ECO:0007669"/>
    <property type="project" value="InterPro"/>
</dbReference>
<organism evidence="3">
    <name type="scientific">marine sediment metagenome</name>
    <dbReference type="NCBI Taxonomy" id="412755"/>
    <lineage>
        <taxon>unclassified sequences</taxon>
        <taxon>metagenomes</taxon>
        <taxon>ecological metagenomes</taxon>
    </lineage>
</organism>
<gene>
    <name evidence="3" type="ORF">S01H4_53535</name>
</gene>
<name>X1EDG8_9ZZZZ</name>
<evidence type="ECO:0000256" key="1">
    <source>
        <dbReference type="ARBA" id="ARBA00022553"/>
    </source>
</evidence>
<keyword evidence="1" id="KW-0597">Phosphoprotein</keyword>
<dbReference type="AlphaFoldDB" id="X1EDG8"/>
<dbReference type="InterPro" id="IPR001789">
    <property type="entry name" value="Sig_transdc_resp-reg_receiver"/>
</dbReference>
<evidence type="ECO:0000259" key="2">
    <source>
        <dbReference type="PROSITE" id="PS50110"/>
    </source>
</evidence>
<feature type="domain" description="Response regulatory" evidence="2">
    <location>
        <begin position="3"/>
        <end position="118"/>
    </location>
</feature>
<dbReference type="PROSITE" id="PS50110">
    <property type="entry name" value="RESPONSE_REGULATORY"/>
    <property type="match status" value="1"/>
</dbReference>
<dbReference type="PANTHER" id="PTHR44591:SF3">
    <property type="entry name" value="RESPONSE REGULATORY DOMAIN-CONTAINING PROTEIN"/>
    <property type="match status" value="1"/>
</dbReference>